<feature type="transmembrane region" description="Helical" evidence="1">
    <location>
        <begin position="375"/>
        <end position="396"/>
    </location>
</feature>
<dbReference type="Pfam" id="PF05684">
    <property type="entry name" value="DUF819"/>
    <property type="match status" value="1"/>
</dbReference>
<protein>
    <submittedName>
        <fullName evidence="2">DUF819 family protein</fullName>
    </submittedName>
</protein>
<organism evidence="2 3">
    <name type="scientific">Vibrio qingdaonensis</name>
    <dbReference type="NCBI Taxonomy" id="2829491"/>
    <lineage>
        <taxon>Bacteria</taxon>
        <taxon>Pseudomonadati</taxon>
        <taxon>Pseudomonadota</taxon>
        <taxon>Gammaproteobacteria</taxon>
        <taxon>Vibrionales</taxon>
        <taxon>Vibrionaceae</taxon>
        <taxon>Vibrio</taxon>
    </lineage>
</organism>
<feature type="transmembrane region" description="Helical" evidence="1">
    <location>
        <begin position="226"/>
        <end position="248"/>
    </location>
</feature>
<keyword evidence="1" id="KW-0812">Transmembrane</keyword>
<keyword evidence="1" id="KW-1133">Transmembrane helix</keyword>
<feature type="transmembrane region" description="Helical" evidence="1">
    <location>
        <begin position="6"/>
        <end position="21"/>
    </location>
</feature>
<reference evidence="2" key="1">
    <citation type="submission" date="2022-02" db="EMBL/GenBank/DDBJ databases">
        <title>Vibrio sp. nov, a new bacterium isolated from seawater.</title>
        <authorList>
            <person name="Yuan Y."/>
        </authorList>
    </citation>
    <scope>NUCLEOTIDE SEQUENCE</scope>
    <source>
        <strain evidence="2">ZSDZ65</strain>
    </source>
</reference>
<dbReference type="AlphaFoldDB" id="A0A9X3CPB9"/>
<dbReference type="PANTHER" id="PTHR34289:SF8">
    <property type="entry name" value="DUF819 DOMAIN-CONTAINING PROTEIN"/>
    <property type="match status" value="1"/>
</dbReference>
<feature type="transmembrane region" description="Helical" evidence="1">
    <location>
        <begin position="95"/>
        <end position="117"/>
    </location>
</feature>
<proteinExistence type="predicted"/>
<feature type="transmembrane region" description="Helical" evidence="1">
    <location>
        <begin position="323"/>
        <end position="341"/>
    </location>
</feature>
<feature type="transmembrane region" description="Helical" evidence="1">
    <location>
        <begin position="348"/>
        <end position="369"/>
    </location>
</feature>
<evidence type="ECO:0000313" key="3">
    <source>
        <dbReference type="Proteomes" id="UP001155587"/>
    </source>
</evidence>
<dbReference type="Proteomes" id="UP001155587">
    <property type="component" value="Unassembled WGS sequence"/>
</dbReference>
<keyword evidence="3" id="KW-1185">Reference proteome</keyword>
<feature type="transmembrane region" description="Helical" evidence="1">
    <location>
        <begin position="260"/>
        <end position="278"/>
    </location>
</feature>
<dbReference type="PANTHER" id="PTHR34289">
    <property type="entry name" value="PROTEIN, PUTATIVE (DUF819)-RELATED"/>
    <property type="match status" value="1"/>
</dbReference>
<gene>
    <name evidence="2" type="ORF">MD535_13875</name>
</gene>
<dbReference type="EMBL" id="JAKRRY010000018">
    <property type="protein sequence ID" value="MCW8347088.1"/>
    <property type="molecule type" value="Genomic_DNA"/>
</dbReference>
<dbReference type="InterPro" id="IPR008537">
    <property type="entry name" value="DUF819"/>
</dbReference>
<evidence type="ECO:0000256" key="1">
    <source>
        <dbReference type="SAM" id="Phobius"/>
    </source>
</evidence>
<feature type="transmembrane region" description="Helical" evidence="1">
    <location>
        <begin position="33"/>
        <end position="50"/>
    </location>
</feature>
<dbReference type="RefSeq" id="WP_265675624.1">
    <property type="nucleotide sequence ID" value="NZ_JAKRRY010000018.1"/>
</dbReference>
<feature type="transmembrane region" description="Helical" evidence="1">
    <location>
        <begin position="160"/>
        <end position="184"/>
    </location>
</feature>
<accession>A0A9X3CPB9</accession>
<feature type="transmembrane region" description="Helical" evidence="1">
    <location>
        <begin position="298"/>
        <end position="317"/>
    </location>
</feature>
<feature type="transmembrane region" description="Helical" evidence="1">
    <location>
        <begin position="62"/>
        <end position="83"/>
    </location>
</feature>
<evidence type="ECO:0000313" key="2">
    <source>
        <dbReference type="EMBL" id="MCW8347088.1"/>
    </source>
</evidence>
<sequence>MVTNDAVIMGMLALILGGVFITESSQNPFWKKFYTFVPGLLLCYFVPSLLNTTGVIDGSSSNLYFVASRYLLPGALVLLIVSADLRKIFGLGSKAIIMFLTGTLGIIIGGPIALLIINAVNPDLVAGDVWRGLTTVAGSWIGGGANQAAMKEVFEVDDKLFSAMITVDVICANIWMAILLIMAGRQKKVDAWLKADTSSIDELKETVAHYEKENARPITTTDMMKVVAIAFGLTGLAHFFADLIAPWIETNAPELAKYSLTSGFFWLIVLVTTFALIASTFKSARTLEHAGASKIGSAFIYILVATIGMQMDVTAILDNPGYFFIGITWLTIHAVLMIGVAKLIRAPLFFMAVGSQANVGGAASAPVVAAAFHPALAPVGILMAVLGYALGTYGAYICGIIMQAAVSVVG</sequence>
<name>A0A9X3CPB9_9VIBR</name>
<comment type="caution">
    <text evidence="2">The sequence shown here is derived from an EMBL/GenBank/DDBJ whole genome shotgun (WGS) entry which is preliminary data.</text>
</comment>
<keyword evidence="1" id="KW-0472">Membrane</keyword>